<dbReference type="Proteomes" id="UP000183071">
    <property type="component" value="Unassembled WGS sequence"/>
</dbReference>
<evidence type="ECO:0000313" key="8">
    <source>
        <dbReference type="Proteomes" id="UP000037716"/>
    </source>
</evidence>
<dbReference type="GO" id="GO:0017004">
    <property type="term" value="P:cytochrome complex assembly"/>
    <property type="evidence" value="ECO:0007669"/>
    <property type="project" value="UniProtKB-KW"/>
</dbReference>
<dbReference type="PATRIC" id="fig|1300348.6.peg.653"/>
<evidence type="ECO:0000313" key="7">
    <source>
        <dbReference type="EMBL" id="SEE18914.1"/>
    </source>
</evidence>
<dbReference type="InterPro" id="IPR050553">
    <property type="entry name" value="Thioredoxin_ResA/DsbE_sf"/>
</dbReference>
<evidence type="ECO:0000256" key="3">
    <source>
        <dbReference type="ARBA" id="ARBA00023157"/>
    </source>
</evidence>
<proteinExistence type="predicted"/>
<dbReference type="EMBL" id="LGBR01000001">
    <property type="protein sequence ID" value="KOY51094.1"/>
    <property type="molecule type" value="Genomic_DNA"/>
</dbReference>
<dbReference type="EMBL" id="FNUE01000001">
    <property type="protein sequence ID" value="SEE18914.1"/>
    <property type="molecule type" value="Genomic_DNA"/>
</dbReference>
<dbReference type="AlphaFoldDB" id="A0A0N0UNA9"/>
<organism evidence="6 8">
    <name type="scientific">Polaribacter dokdonensis DSW-5</name>
    <dbReference type="NCBI Taxonomy" id="1300348"/>
    <lineage>
        <taxon>Bacteria</taxon>
        <taxon>Pseudomonadati</taxon>
        <taxon>Bacteroidota</taxon>
        <taxon>Flavobacteriia</taxon>
        <taxon>Flavobacteriales</taxon>
        <taxon>Flavobacteriaceae</taxon>
    </lineage>
</organism>
<protein>
    <submittedName>
        <fullName evidence="6 7">Redoxin</fullName>
    </submittedName>
</protein>
<reference evidence="7 9" key="2">
    <citation type="submission" date="2016-10" db="EMBL/GenBank/DDBJ databases">
        <authorList>
            <person name="Varghese N."/>
            <person name="Submissions S."/>
        </authorList>
    </citation>
    <scope>NUCLEOTIDE SEQUENCE [LARGE SCALE GENOMIC DNA]</scope>
    <source>
        <strain evidence="7 9">DSW-5</strain>
    </source>
</reference>
<dbReference type="PANTHER" id="PTHR42852:SF6">
    <property type="entry name" value="THIOL:DISULFIDE INTERCHANGE PROTEIN DSBE"/>
    <property type="match status" value="1"/>
</dbReference>
<keyword evidence="7" id="KW-0413">Isomerase</keyword>
<keyword evidence="3" id="KW-1015">Disulfide bond</keyword>
<dbReference type="PROSITE" id="PS51257">
    <property type="entry name" value="PROKAR_LIPOPROTEIN"/>
    <property type="match status" value="1"/>
</dbReference>
<dbReference type="GO" id="GO:0016853">
    <property type="term" value="F:isomerase activity"/>
    <property type="evidence" value="ECO:0007669"/>
    <property type="project" value="UniProtKB-KW"/>
</dbReference>
<evidence type="ECO:0000256" key="1">
    <source>
        <dbReference type="ARBA" id="ARBA00004196"/>
    </source>
</evidence>
<evidence type="ECO:0000313" key="6">
    <source>
        <dbReference type="EMBL" id="KOY51094.1"/>
    </source>
</evidence>
<dbReference type="InterPro" id="IPR036249">
    <property type="entry name" value="Thioredoxin-like_sf"/>
</dbReference>
<keyword evidence="9" id="KW-1185">Reference proteome</keyword>
<name>A0A0N0UNA9_9FLAO</name>
<keyword evidence="2" id="KW-0201">Cytochrome c-type biogenesis</keyword>
<dbReference type="GO" id="GO:0030313">
    <property type="term" value="C:cell envelope"/>
    <property type="evidence" value="ECO:0007669"/>
    <property type="project" value="UniProtKB-SubCell"/>
</dbReference>
<feature type="domain" description="Thioredoxin" evidence="5">
    <location>
        <begin position="20"/>
        <end position="163"/>
    </location>
</feature>
<keyword evidence="4" id="KW-0676">Redox-active center</keyword>
<dbReference type="SUPFAM" id="SSF52833">
    <property type="entry name" value="Thioredoxin-like"/>
    <property type="match status" value="1"/>
</dbReference>
<dbReference type="Gene3D" id="3.40.30.10">
    <property type="entry name" value="Glutaredoxin"/>
    <property type="match status" value="1"/>
</dbReference>
<dbReference type="Proteomes" id="UP000037716">
    <property type="component" value="Unassembled WGS sequence"/>
</dbReference>
<dbReference type="InterPro" id="IPR012336">
    <property type="entry name" value="Thioredoxin-like_fold"/>
</dbReference>
<comment type="caution">
    <text evidence="6">The sequence shown here is derived from an EMBL/GenBank/DDBJ whole genome shotgun (WGS) entry which is preliminary data.</text>
</comment>
<evidence type="ECO:0000313" key="9">
    <source>
        <dbReference type="Proteomes" id="UP000183071"/>
    </source>
</evidence>
<evidence type="ECO:0000259" key="5">
    <source>
        <dbReference type="PROSITE" id="PS51352"/>
    </source>
</evidence>
<dbReference type="PANTHER" id="PTHR42852">
    <property type="entry name" value="THIOL:DISULFIDE INTERCHANGE PROTEIN DSBE"/>
    <property type="match status" value="1"/>
</dbReference>
<dbReference type="OrthoDB" id="1098640at2"/>
<gene>
    <name evidence="6" type="ORF">I602_654</name>
    <name evidence="7" type="ORF">SAMN05444353_1125</name>
</gene>
<evidence type="ECO:0000256" key="4">
    <source>
        <dbReference type="ARBA" id="ARBA00023284"/>
    </source>
</evidence>
<sequence length="163" mass="18803">MKRVFLLVFIVFIACNKEEPTTFSEAANLEMLIGVDGSKITLREVLYKHKGKKILIDVWASWCKDCIVGFPKVNQLQKEFPDVTYLFLSTDFSKPSWKKAIQKYKIKGEHYNLPKGMNDGDFVNFINLSWLPTYMVIDEEGEIALFKAINATDKNIRNALEEN</sequence>
<dbReference type="PROSITE" id="PS51352">
    <property type="entry name" value="THIOREDOXIN_2"/>
    <property type="match status" value="1"/>
</dbReference>
<dbReference type="CDD" id="cd02966">
    <property type="entry name" value="TlpA_like_family"/>
    <property type="match status" value="1"/>
</dbReference>
<dbReference type="RefSeq" id="WP_053973318.1">
    <property type="nucleotide sequence ID" value="NZ_FNUE01000001.1"/>
</dbReference>
<dbReference type="Pfam" id="PF13905">
    <property type="entry name" value="Thioredoxin_8"/>
    <property type="match status" value="1"/>
</dbReference>
<accession>A0A0N0UNA9</accession>
<reference evidence="6 8" key="1">
    <citation type="submission" date="2015-07" db="EMBL/GenBank/DDBJ databases">
        <title>Genome of Polaribacter dokdonenesis DSW-5, isolated from seawater off Dokdo in Korea.</title>
        <authorList>
            <person name="Yoon K."/>
            <person name="Song J.Y."/>
            <person name="Kim J.F."/>
        </authorList>
    </citation>
    <scope>NUCLEOTIDE SEQUENCE [LARGE SCALE GENOMIC DNA]</scope>
    <source>
        <strain evidence="6 8">DSW-5</strain>
    </source>
</reference>
<dbReference type="InterPro" id="IPR013766">
    <property type="entry name" value="Thioredoxin_domain"/>
</dbReference>
<evidence type="ECO:0000256" key="2">
    <source>
        <dbReference type="ARBA" id="ARBA00022748"/>
    </source>
</evidence>
<dbReference type="STRING" id="1300348.I602_654"/>
<comment type="subcellular location">
    <subcellularLocation>
        <location evidence="1">Cell envelope</location>
    </subcellularLocation>
</comment>